<gene>
    <name evidence="1" type="ORF">ASPWEDRAFT_45469</name>
</gene>
<dbReference type="AlphaFoldDB" id="A0A1L9R9C6"/>
<organism evidence="1 2">
    <name type="scientific">Aspergillus wentii DTO 134E9</name>
    <dbReference type="NCBI Taxonomy" id="1073089"/>
    <lineage>
        <taxon>Eukaryota</taxon>
        <taxon>Fungi</taxon>
        <taxon>Dikarya</taxon>
        <taxon>Ascomycota</taxon>
        <taxon>Pezizomycotina</taxon>
        <taxon>Eurotiomycetes</taxon>
        <taxon>Eurotiomycetidae</taxon>
        <taxon>Eurotiales</taxon>
        <taxon>Aspergillaceae</taxon>
        <taxon>Aspergillus</taxon>
        <taxon>Aspergillus subgen. Cremei</taxon>
    </lineage>
</organism>
<dbReference type="Proteomes" id="UP000184383">
    <property type="component" value="Unassembled WGS sequence"/>
</dbReference>
<sequence length="415" mass="45837">MISVIATKLSSLSVLDLSLNPQTPDQWRLALQGVKLLYFQRQYKQCAARSAEILKTASEPIHPVYKTYLYFYSAISYEILGRSAHNYSTKKLHLLHSALDCFVTCTAVLPSAISASDAAEESSPASLVDFSSPSDSSESPSTVGSLVSSITRIIDNSIECSEEDPFVSGNDPCLDSAGTLPFKLPDDDPKAEQLLPSPLRIRKSSGDLSSVVQTMFETDNTTKAAKAANRISLLVRFSRPPPLPIRIVPAGDRKGHSARTEIKIGTEESLKFLSTDVMNVHGKSTPTTPSHKKAILHYNDTIHSLAAQINASIADIHSLIDEVTEMQRARRASRNLRRSASFWSFSPVKEESHKNDSPTYSGRTVVKETKEQRIARLRADGWSTVGLKSCERGWKGTEYYQAYCNSILDELYLDM</sequence>
<keyword evidence="2" id="KW-1185">Reference proteome</keyword>
<protein>
    <submittedName>
        <fullName evidence="1">Uncharacterized protein</fullName>
    </submittedName>
</protein>
<evidence type="ECO:0000313" key="1">
    <source>
        <dbReference type="EMBL" id="OJJ31524.1"/>
    </source>
</evidence>
<dbReference type="GeneID" id="63752398"/>
<dbReference type="EMBL" id="KV878216">
    <property type="protein sequence ID" value="OJJ31524.1"/>
    <property type="molecule type" value="Genomic_DNA"/>
</dbReference>
<proteinExistence type="predicted"/>
<dbReference type="OrthoDB" id="3641178at2759"/>
<name>A0A1L9R9C6_ASPWE</name>
<evidence type="ECO:0000313" key="2">
    <source>
        <dbReference type="Proteomes" id="UP000184383"/>
    </source>
</evidence>
<reference evidence="2" key="1">
    <citation type="journal article" date="2017" name="Genome Biol.">
        <title>Comparative genomics reveals high biological diversity and specific adaptations in the industrially and medically important fungal genus Aspergillus.</title>
        <authorList>
            <person name="de Vries R.P."/>
            <person name="Riley R."/>
            <person name="Wiebenga A."/>
            <person name="Aguilar-Osorio G."/>
            <person name="Amillis S."/>
            <person name="Uchima C.A."/>
            <person name="Anderluh G."/>
            <person name="Asadollahi M."/>
            <person name="Askin M."/>
            <person name="Barry K."/>
            <person name="Battaglia E."/>
            <person name="Bayram O."/>
            <person name="Benocci T."/>
            <person name="Braus-Stromeyer S.A."/>
            <person name="Caldana C."/>
            <person name="Canovas D."/>
            <person name="Cerqueira G.C."/>
            <person name="Chen F."/>
            <person name="Chen W."/>
            <person name="Choi C."/>
            <person name="Clum A."/>
            <person name="Dos Santos R.A."/>
            <person name="Damasio A.R."/>
            <person name="Diallinas G."/>
            <person name="Emri T."/>
            <person name="Fekete E."/>
            <person name="Flipphi M."/>
            <person name="Freyberg S."/>
            <person name="Gallo A."/>
            <person name="Gournas C."/>
            <person name="Habgood R."/>
            <person name="Hainaut M."/>
            <person name="Harispe M.L."/>
            <person name="Henrissat B."/>
            <person name="Hilden K.S."/>
            <person name="Hope R."/>
            <person name="Hossain A."/>
            <person name="Karabika E."/>
            <person name="Karaffa L."/>
            <person name="Karanyi Z."/>
            <person name="Krasevec N."/>
            <person name="Kuo A."/>
            <person name="Kusch H."/>
            <person name="LaButti K."/>
            <person name="Lagendijk E.L."/>
            <person name="Lapidus A."/>
            <person name="Levasseur A."/>
            <person name="Lindquist E."/>
            <person name="Lipzen A."/>
            <person name="Logrieco A.F."/>
            <person name="MacCabe A."/>
            <person name="Maekelae M.R."/>
            <person name="Malavazi I."/>
            <person name="Melin P."/>
            <person name="Meyer V."/>
            <person name="Mielnichuk N."/>
            <person name="Miskei M."/>
            <person name="Molnar A.P."/>
            <person name="Mule G."/>
            <person name="Ngan C.Y."/>
            <person name="Orejas M."/>
            <person name="Orosz E."/>
            <person name="Ouedraogo J.P."/>
            <person name="Overkamp K.M."/>
            <person name="Park H.-S."/>
            <person name="Perrone G."/>
            <person name="Piumi F."/>
            <person name="Punt P.J."/>
            <person name="Ram A.F."/>
            <person name="Ramon A."/>
            <person name="Rauscher S."/>
            <person name="Record E."/>
            <person name="Riano-Pachon D.M."/>
            <person name="Robert V."/>
            <person name="Roehrig J."/>
            <person name="Ruller R."/>
            <person name="Salamov A."/>
            <person name="Salih N.S."/>
            <person name="Samson R.A."/>
            <person name="Sandor E."/>
            <person name="Sanguinetti M."/>
            <person name="Schuetze T."/>
            <person name="Sepcic K."/>
            <person name="Shelest E."/>
            <person name="Sherlock G."/>
            <person name="Sophianopoulou V."/>
            <person name="Squina F.M."/>
            <person name="Sun H."/>
            <person name="Susca A."/>
            <person name="Todd R.B."/>
            <person name="Tsang A."/>
            <person name="Unkles S.E."/>
            <person name="van de Wiele N."/>
            <person name="van Rossen-Uffink D."/>
            <person name="Oliveira J.V."/>
            <person name="Vesth T.C."/>
            <person name="Visser J."/>
            <person name="Yu J.-H."/>
            <person name="Zhou M."/>
            <person name="Andersen M.R."/>
            <person name="Archer D.B."/>
            <person name="Baker S.E."/>
            <person name="Benoit I."/>
            <person name="Brakhage A.A."/>
            <person name="Braus G.H."/>
            <person name="Fischer R."/>
            <person name="Frisvad J.C."/>
            <person name="Goldman G.H."/>
            <person name="Houbraken J."/>
            <person name="Oakley B."/>
            <person name="Pocsi I."/>
            <person name="Scazzocchio C."/>
            <person name="Seiboth B."/>
            <person name="vanKuyk P.A."/>
            <person name="Wortman J."/>
            <person name="Dyer P.S."/>
            <person name="Grigoriev I.V."/>
        </authorList>
    </citation>
    <scope>NUCLEOTIDE SEQUENCE [LARGE SCALE GENOMIC DNA]</scope>
    <source>
        <strain evidence="2">DTO 134E9</strain>
    </source>
</reference>
<dbReference type="VEuPathDB" id="FungiDB:ASPWEDRAFT_45469"/>
<dbReference type="RefSeq" id="XP_040685201.1">
    <property type="nucleotide sequence ID" value="XM_040836550.1"/>
</dbReference>
<accession>A0A1L9R9C6</accession>